<gene>
    <name evidence="1" type="ORF">GCM10009777_31090</name>
</gene>
<keyword evidence="2" id="KW-1185">Reference proteome</keyword>
<name>A0ABN2SW54_9MICO</name>
<comment type="caution">
    <text evidence="1">The sequence shown here is derived from an EMBL/GenBank/DDBJ whole genome shotgun (WGS) entry which is preliminary data.</text>
</comment>
<accession>A0ABN2SW54</accession>
<dbReference type="EMBL" id="BAAAOH010000001">
    <property type="protein sequence ID" value="GAA1993304.1"/>
    <property type="molecule type" value="Genomic_DNA"/>
</dbReference>
<dbReference type="Proteomes" id="UP001500326">
    <property type="component" value="Unassembled WGS sequence"/>
</dbReference>
<sequence>MKFGGCGNGPDAGATGVGVERAPAGAADIGGAGGATQCGADCGGDPAGSGGIGGTGGAGSAG</sequence>
<reference evidence="1 2" key="1">
    <citation type="journal article" date="2019" name="Int. J. Syst. Evol. Microbiol.">
        <title>The Global Catalogue of Microorganisms (GCM) 10K type strain sequencing project: providing services to taxonomists for standard genome sequencing and annotation.</title>
        <authorList>
            <consortium name="The Broad Institute Genomics Platform"/>
            <consortium name="The Broad Institute Genome Sequencing Center for Infectious Disease"/>
            <person name="Wu L."/>
            <person name="Ma J."/>
        </authorList>
    </citation>
    <scope>NUCLEOTIDE SEQUENCE [LARGE SCALE GENOMIC DNA]</scope>
    <source>
        <strain evidence="1 2">JCM 14902</strain>
    </source>
</reference>
<proteinExistence type="predicted"/>
<protein>
    <recommendedName>
        <fullName evidence="3">PE-PGRS family protein</fullName>
    </recommendedName>
</protein>
<evidence type="ECO:0008006" key="3">
    <source>
        <dbReference type="Google" id="ProtNLM"/>
    </source>
</evidence>
<evidence type="ECO:0000313" key="2">
    <source>
        <dbReference type="Proteomes" id="UP001500326"/>
    </source>
</evidence>
<evidence type="ECO:0000313" key="1">
    <source>
        <dbReference type="EMBL" id="GAA1993304.1"/>
    </source>
</evidence>
<organism evidence="1 2">
    <name type="scientific">Microbacterium pumilum</name>
    <dbReference type="NCBI Taxonomy" id="344165"/>
    <lineage>
        <taxon>Bacteria</taxon>
        <taxon>Bacillati</taxon>
        <taxon>Actinomycetota</taxon>
        <taxon>Actinomycetes</taxon>
        <taxon>Micrococcales</taxon>
        <taxon>Microbacteriaceae</taxon>
        <taxon>Microbacterium</taxon>
    </lineage>
</organism>